<name>A0A806KJY5_9BACT</name>
<accession>A0A806KJY5</accession>
<dbReference type="AlphaFoldDB" id="A0A806KJY5"/>
<reference evidence="1" key="1">
    <citation type="submission" date="2012-03" db="EMBL/GenBank/DDBJ databases">
        <title>Functional metagenomics reveals considerable lignocellulase gene clusters in the gut microbiome of a wood-feeding higher termite.</title>
        <authorList>
            <person name="Liu N."/>
        </authorList>
    </citation>
    <scope>NUCLEOTIDE SEQUENCE</scope>
</reference>
<organism evidence="1">
    <name type="scientific">uncultured bacterium contig00062</name>
    <dbReference type="NCBI Taxonomy" id="1181545"/>
    <lineage>
        <taxon>Bacteria</taxon>
        <taxon>environmental samples</taxon>
    </lineage>
</organism>
<protein>
    <submittedName>
        <fullName evidence="1">Uncharacterized protein</fullName>
    </submittedName>
</protein>
<sequence length="38" mass="3962">MNLPENGVFVNGSAVLTAEPLVLSPLARTSTPSTIIHN</sequence>
<proteinExistence type="predicted"/>
<evidence type="ECO:0000313" key="1">
    <source>
        <dbReference type="EMBL" id="AGS53534.1"/>
    </source>
</evidence>
<dbReference type="EMBL" id="JQ844236">
    <property type="protein sequence ID" value="AGS53534.1"/>
    <property type="molecule type" value="Genomic_DNA"/>
</dbReference>